<dbReference type="InterPro" id="IPR045005">
    <property type="entry name" value="BPM1-6"/>
</dbReference>
<dbReference type="PROSITE" id="PS50097">
    <property type="entry name" value="BTB"/>
    <property type="match status" value="1"/>
</dbReference>
<feature type="domain" description="MATH" evidence="4">
    <location>
        <begin position="16"/>
        <end position="149"/>
    </location>
</feature>
<evidence type="ECO:0000256" key="1">
    <source>
        <dbReference type="ARBA" id="ARBA00004906"/>
    </source>
</evidence>
<evidence type="ECO:0000259" key="3">
    <source>
        <dbReference type="PROSITE" id="PS50097"/>
    </source>
</evidence>
<dbReference type="Gene3D" id="2.60.210.10">
    <property type="entry name" value="Apoptosis, Tumor Necrosis Factor Receptor Associated Protein 2, Chain A"/>
    <property type="match status" value="1"/>
</dbReference>
<dbReference type="Gramene" id="HORVU.MOREX.r3.1HG0040600.1">
    <property type="protein sequence ID" value="HORVU.MOREX.r3.1HG0040600.1.CDS1"/>
    <property type="gene ID" value="HORVU.MOREX.r3.1HG0040600"/>
</dbReference>
<dbReference type="SUPFAM" id="SSF49599">
    <property type="entry name" value="TRAF domain-like"/>
    <property type="match status" value="1"/>
</dbReference>
<dbReference type="GeneID" id="123409265"/>
<dbReference type="PANTHER" id="PTHR26379">
    <property type="entry name" value="BTB/POZ AND MATH DOMAIN-CONTAINING PROTEIN 1"/>
    <property type="match status" value="1"/>
</dbReference>
<reference evidence="6" key="1">
    <citation type="journal article" date="2012" name="Nature">
        <title>A physical, genetic and functional sequence assembly of the barley genome.</title>
        <authorList>
            <consortium name="The International Barley Genome Sequencing Consortium"/>
            <person name="Mayer K.F."/>
            <person name="Waugh R."/>
            <person name="Brown J.W."/>
            <person name="Schulman A."/>
            <person name="Langridge P."/>
            <person name="Platzer M."/>
            <person name="Fincher G.B."/>
            <person name="Muehlbauer G.J."/>
            <person name="Sato K."/>
            <person name="Close T.J."/>
            <person name="Wise R.P."/>
            <person name="Stein N."/>
        </authorList>
    </citation>
    <scope>NUCLEOTIDE SEQUENCE [LARGE SCALE GENOMIC DNA]</scope>
    <source>
        <strain evidence="6">cv. Morex</strain>
    </source>
</reference>
<reference evidence="5" key="2">
    <citation type="submission" date="2020-10" db="EMBL/GenBank/DDBJ databases">
        <authorList>
            <person name="Scholz U."/>
            <person name="Mascher M."/>
            <person name="Fiebig A."/>
        </authorList>
    </citation>
    <scope>NUCLEOTIDE SEQUENCE [LARGE SCALE GENOMIC DNA]</scope>
    <source>
        <strain evidence="5">cv. Morex</strain>
    </source>
</reference>
<proteinExistence type="inferred from homology"/>
<dbReference type="Proteomes" id="UP000011116">
    <property type="component" value="Chromosome 1H"/>
</dbReference>
<dbReference type="CDD" id="cd00121">
    <property type="entry name" value="MATH"/>
    <property type="match status" value="1"/>
</dbReference>
<keyword evidence="6" id="KW-1185">Reference proteome</keyword>
<dbReference type="SMART" id="SM00061">
    <property type="entry name" value="MATH"/>
    <property type="match status" value="1"/>
</dbReference>
<sequence length="360" mass="39250">MPPAASASAIVAETASGYHHLKIRGYSSLKAIPSGQHLTSGPFTVGGHRWRILYYPNGDRAESAGHVSVFLFLDENVAKEVRARFQFGFKAEKRGLFFLKKGKPAAGTSTDAQTFASHGSWGYTKFVHWSALEKSKHLKRDSFTIRCDISVVQRVRIQGTIQEAALKFVNVPPSDLNQHLSGLLITRRGADVVFEAGGETFAAHRCVLAARSPVFSAELFGSMMEGSSTGTNDLVRIHGMEAQVFKALLCFVYTDSLPEMGKEEEDAMCQHLLVAADTYNMERMKLICEDKLCKYINVGTVVNILSLAELHHCPGLKSACIHFLSSPANLRAAMASDGFEHLSATCPSVVKELIAISSAP</sequence>
<dbReference type="Gene3D" id="1.25.40.420">
    <property type="match status" value="1"/>
</dbReference>
<feature type="domain" description="BTB" evidence="3">
    <location>
        <begin position="190"/>
        <end position="257"/>
    </location>
</feature>
<dbReference type="KEGG" id="hvg:123409265"/>
<dbReference type="InterPro" id="IPR011333">
    <property type="entry name" value="SKP1/BTB/POZ_sf"/>
</dbReference>
<comment type="pathway">
    <text evidence="1">Protein modification; protein ubiquitination.</text>
</comment>
<dbReference type="EnsemblPlants" id="HORVU.MOREX.r3.1HG0040600.1">
    <property type="protein sequence ID" value="HORVU.MOREX.r3.1HG0040600.1.CDS1"/>
    <property type="gene ID" value="HORVU.MOREX.r3.1HG0040600"/>
</dbReference>
<dbReference type="InterPro" id="IPR000210">
    <property type="entry name" value="BTB/POZ_dom"/>
</dbReference>
<dbReference type="CDD" id="cd18280">
    <property type="entry name" value="BTB_POZ_BPM_plant"/>
    <property type="match status" value="1"/>
</dbReference>
<dbReference type="PROSITE" id="PS50144">
    <property type="entry name" value="MATH"/>
    <property type="match status" value="1"/>
</dbReference>
<reference evidence="5" key="3">
    <citation type="submission" date="2022-01" db="UniProtKB">
        <authorList>
            <consortium name="EnsemblPlants"/>
        </authorList>
    </citation>
    <scope>IDENTIFICATION</scope>
    <source>
        <strain evidence="5">subsp. vulgare</strain>
    </source>
</reference>
<dbReference type="Pfam" id="PF24570">
    <property type="entry name" value="BACK_BPM_SPOP"/>
    <property type="match status" value="1"/>
</dbReference>
<evidence type="ECO:0000313" key="6">
    <source>
        <dbReference type="Proteomes" id="UP000011116"/>
    </source>
</evidence>
<comment type="similarity">
    <text evidence="2">Belongs to the Tdpoz family.</text>
</comment>
<dbReference type="SMART" id="SM00225">
    <property type="entry name" value="BTB"/>
    <property type="match status" value="1"/>
</dbReference>
<dbReference type="InterPro" id="IPR002083">
    <property type="entry name" value="MATH/TRAF_dom"/>
</dbReference>
<protein>
    <submittedName>
        <fullName evidence="5">Uncharacterized protein</fullName>
    </submittedName>
</protein>
<dbReference type="Gramene" id="HORVU.MOREX.r2.1HG0031500.1">
    <property type="protein sequence ID" value="HORVU.MOREX.r2.1HG0031500.1.CDS.1"/>
    <property type="gene ID" value="HORVU.MOREX.r2.1HG0031500"/>
</dbReference>
<dbReference type="SUPFAM" id="SSF54695">
    <property type="entry name" value="POZ domain"/>
    <property type="match status" value="1"/>
</dbReference>
<evidence type="ECO:0000259" key="4">
    <source>
        <dbReference type="PROSITE" id="PS50144"/>
    </source>
</evidence>
<accession>A0A8I6WSN5</accession>
<dbReference type="RefSeq" id="XP_044958150.1">
    <property type="nucleotide sequence ID" value="XM_045102215.1"/>
</dbReference>
<dbReference type="AlphaFoldDB" id="A0A8I6WSN5"/>
<evidence type="ECO:0000313" key="5">
    <source>
        <dbReference type="EnsemblPlants" id="HORVU.MOREX.r3.1HG0040600.1.CDS1"/>
    </source>
</evidence>
<dbReference type="InterPro" id="IPR008974">
    <property type="entry name" value="TRAF-like"/>
</dbReference>
<dbReference type="OrthoDB" id="6359816at2759"/>
<dbReference type="GO" id="GO:0016567">
    <property type="term" value="P:protein ubiquitination"/>
    <property type="evidence" value="ECO:0007669"/>
    <property type="project" value="InterPro"/>
</dbReference>
<dbReference type="PANTHER" id="PTHR26379:SF518">
    <property type="entry name" value="BTB DOMAIN-CONTAINING PROTEIN"/>
    <property type="match status" value="1"/>
</dbReference>
<evidence type="ECO:0000256" key="2">
    <source>
        <dbReference type="ARBA" id="ARBA00010846"/>
    </source>
</evidence>
<gene>
    <name evidence="5" type="primary">LOC123409265</name>
</gene>
<dbReference type="Pfam" id="PF00651">
    <property type="entry name" value="BTB"/>
    <property type="match status" value="1"/>
</dbReference>
<organism evidence="5 6">
    <name type="scientific">Hordeum vulgare subsp. vulgare</name>
    <name type="common">Domesticated barley</name>
    <dbReference type="NCBI Taxonomy" id="112509"/>
    <lineage>
        <taxon>Eukaryota</taxon>
        <taxon>Viridiplantae</taxon>
        <taxon>Streptophyta</taxon>
        <taxon>Embryophyta</taxon>
        <taxon>Tracheophyta</taxon>
        <taxon>Spermatophyta</taxon>
        <taxon>Magnoliopsida</taxon>
        <taxon>Liliopsida</taxon>
        <taxon>Poales</taxon>
        <taxon>Poaceae</taxon>
        <taxon>BOP clade</taxon>
        <taxon>Pooideae</taxon>
        <taxon>Triticodae</taxon>
        <taxon>Triticeae</taxon>
        <taxon>Hordeinae</taxon>
        <taxon>Hordeum</taxon>
    </lineage>
</organism>
<dbReference type="Pfam" id="PF22486">
    <property type="entry name" value="MATH_2"/>
    <property type="match status" value="1"/>
</dbReference>
<dbReference type="InterPro" id="IPR056423">
    <property type="entry name" value="BACK_BPM_SPOP"/>
</dbReference>
<name>A0A8I6WSN5_HORVV</name>
<dbReference type="Gene3D" id="3.30.710.10">
    <property type="entry name" value="Potassium Channel Kv1.1, Chain A"/>
    <property type="match status" value="1"/>
</dbReference>
<dbReference type="SMR" id="A0A8I6WSN5"/>